<dbReference type="Proteomes" id="UP000427769">
    <property type="component" value="Chromosome"/>
</dbReference>
<evidence type="ECO:0000256" key="3">
    <source>
        <dbReference type="RuleBase" id="RU003707"/>
    </source>
</evidence>
<reference evidence="4 5" key="1">
    <citation type="submission" date="2019-11" db="EMBL/GenBank/DDBJ databases">
        <title>Comparative genomics of hydrocarbon-degrading Desulfosarcina strains.</title>
        <authorList>
            <person name="Watanabe M."/>
            <person name="Kojima H."/>
            <person name="Fukui M."/>
        </authorList>
    </citation>
    <scope>NUCLEOTIDE SEQUENCE [LARGE SCALE GENOMIC DNA]</scope>
    <source>
        <strain evidence="4 5">PP31</strain>
    </source>
</reference>
<dbReference type="InterPro" id="IPR014748">
    <property type="entry name" value="Enoyl-CoA_hydra_C"/>
</dbReference>
<keyword evidence="2" id="KW-0456">Lyase</keyword>
<dbReference type="KEGG" id="dwd:DSCW_20440"/>
<dbReference type="RefSeq" id="WP_155303636.1">
    <property type="nucleotide sequence ID" value="NZ_AP021875.1"/>
</dbReference>
<dbReference type="Gene3D" id="1.10.12.10">
    <property type="entry name" value="Lyase 2-enoyl-coa Hydratase, Chain A, domain 2"/>
    <property type="match status" value="1"/>
</dbReference>
<sequence>MNLNTLNYEKKQKIVLIGINRPKYMNALNSEVIAELGQAFDHVAADEDASVVIIHGGEKAFAAGADIKEISNLSTPVEAHRFVSRVHHLFNKIENFEKPVIAAVSGVALGGGCELILSCDIRIAAENAFFGVPEINIGVIPGGGGTQRLPRLIGIGRAKELIYSGIPIDAKEAHRIGLVNKVVPVEELLDSTEAIAAKYANQPAFALKVAKMAVNDGINMDLGSALSYEQRCFELLFSTEDQKEGMRAFIEKRSPVFSGK</sequence>
<proteinExistence type="inferred from homology"/>
<dbReference type="CDD" id="cd06558">
    <property type="entry name" value="crotonase-like"/>
    <property type="match status" value="1"/>
</dbReference>
<gene>
    <name evidence="4" type="primary">crt1</name>
    <name evidence="4" type="ORF">DSCW_20440</name>
</gene>
<keyword evidence="5" id="KW-1185">Reference proteome</keyword>
<dbReference type="GO" id="GO:0016836">
    <property type="term" value="F:hydro-lyase activity"/>
    <property type="evidence" value="ECO:0007669"/>
    <property type="project" value="UniProtKB-ARBA"/>
</dbReference>
<accession>A0A5K7ZEJ3</accession>
<dbReference type="EMBL" id="AP021875">
    <property type="protein sequence ID" value="BBO74627.1"/>
    <property type="molecule type" value="Genomic_DNA"/>
</dbReference>
<protein>
    <submittedName>
        <fullName evidence="4">Crotonase</fullName>
    </submittedName>
</protein>
<dbReference type="OrthoDB" id="5365311at2"/>
<dbReference type="InterPro" id="IPR018376">
    <property type="entry name" value="Enoyl-CoA_hyd/isom_CS"/>
</dbReference>
<evidence type="ECO:0000313" key="4">
    <source>
        <dbReference type="EMBL" id="BBO74627.1"/>
    </source>
</evidence>
<comment type="similarity">
    <text evidence="1 3">Belongs to the enoyl-CoA hydratase/isomerase family.</text>
</comment>
<organism evidence="4 5">
    <name type="scientific">Desulfosarcina widdelii</name>
    <dbReference type="NCBI Taxonomy" id="947919"/>
    <lineage>
        <taxon>Bacteria</taxon>
        <taxon>Pseudomonadati</taxon>
        <taxon>Thermodesulfobacteriota</taxon>
        <taxon>Desulfobacteria</taxon>
        <taxon>Desulfobacterales</taxon>
        <taxon>Desulfosarcinaceae</taxon>
        <taxon>Desulfosarcina</taxon>
    </lineage>
</organism>
<name>A0A5K7ZEJ3_9BACT</name>
<dbReference type="FunFam" id="3.90.226.10:FF:000009">
    <property type="entry name" value="Carnitinyl-CoA dehydratase"/>
    <property type="match status" value="1"/>
</dbReference>
<dbReference type="InterPro" id="IPR029045">
    <property type="entry name" value="ClpP/crotonase-like_dom_sf"/>
</dbReference>
<dbReference type="FunFam" id="1.10.12.10:FF:000001">
    <property type="entry name" value="Probable enoyl-CoA hydratase, mitochondrial"/>
    <property type="match status" value="1"/>
</dbReference>
<dbReference type="GO" id="GO:0006635">
    <property type="term" value="P:fatty acid beta-oxidation"/>
    <property type="evidence" value="ECO:0007669"/>
    <property type="project" value="TreeGrafter"/>
</dbReference>
<dbReference type="Gene3D" id="3.90.226.10">
    <property type="entry name" value="2-enoyl-CoA Hydratase, Chain A, domain 1"/>
    <property type="match status" value="1"/>
</dbReference>
<dbReference type="PANTHER" id="PTHR11941">
    <property type="entry name" value="ENOYL-COA HYDRATASE-RELATED"/>
    <property type="match status" value="1"/>
</dbReference>
<dbReference type="PANTHER" id="PTHR11941:SF54">
    <property type="entry name" value="ENOYL-COA HYDRATASE, MITOCHONDRIAL"/>
    <property type="match status" value="1"/>
</dbReference>
<evidence type="ECO:0000256" key="2">
    <source>
        <dbReference type="ARBA" id="ARBA00023239"/>
    </source>
</evidence>
<dbReference type="PROSITE" id="PS00166">
    <property type="entry name" value="ENOYL_COA_HYDRATASE"/>
    <property type="match status" value="1"/>
</dbReference>
<dbReference type="InterPro" id="IPR001753">
    <property type="entry name" value="Enoyl-CoA_hydra/iso"/>
</dbReference>
<dbReference type="SUPFAM" id="SSF52096">
    <property type="entry name" value="ClpP/crotonase"/>
    <property type="match status" value="1"/>
</dbReference>
<dbReference type="AlphaFoldDB" id="A0A5K7ZEJ3"/>
<dbReference type="Pfam" id="PF00378">
    <property type="entry name" value="ECH_1"/>
    <property type="match status" value="1"/>
</dbReference>
<evidence type="ECO:0000256" key="1">
    <source>
        <dbReference type="ARBA" id="ARBA00005254"/>
    </source>
</evidence>
<evidence type="ECO:0000313" key="5">
    <source>
        <dbReference type="Proteomes" id="UP000427769"/>
    </source>
</evidence>